<dbReference type="OrthoDB" id="3928002at2759"/>
<evidence type="ECO:0000256" key="2">
    <source>
        <dbReference type="SAM" id="SignalP"/>
    </source>
</evidence>
<keyword evidence="2" id="KW-0732">Signal</keyword>
<dbReference type="EMBL" id="JAPEVB010000004">
    <property type="protein sequence ID" value="KAJ4388559.1"/>
    <property type="molecule type" value="Genomic_DNA"/>
</dbReference>
<feature type="region of interest" description="Disordered" evidence="1">
    <location>
        <begin position="186"/>
        <end position="238"/>
    </location>
</feature>
<protein>
    <submittedName>
        <fullName evidence="3">Uncharacterized protein</fullName>
    </submittedName>
</protein>
<dbReference type="PANTHER" id="PTHR38049:SF2">
    <property type="entry name" value="RICIN B LECTIN DOMAIN-CONTAINING PROTEIN"/>
    <property type="match status" value="1"/>
</dbReference>
<sequence>MVLSVLIAFGAITGASEGLKASQSKARREEHRSRKNNLVVNVVKSSEHSIVLEGREIVLSGEKLYVDTGRDNDIPFGHPFEGYYLAYPGTQHPGLVTTITDEAPIMNWVYMDARTYEMKFGTRQWAEGHLTGPFDCTRQDRRLTLAGYEGFVAVKEGAFWALYFDWDGDRLKSKVEEGTPVVDVDLVRKEMRTRKPPPQPKQPTAGQDEKQQQQAGQPKLQQEQGQQQTDGQNRSNSA</sequence>
<gene>
    <name evidence="3" type="ORF">N0V93_006017</name>
</gene>
<reference evidence="3" key="1">
    <citation type="submission" date="2022-10" db="EMBL/GenBank/DDBJ databases">
        <title>Tapping the CABI collections for fungal endophytes: first genome assemblies for Collariella, Neodidymelliopsis, Ascochyta clinopodiicola, Didymella pomorum, Didymosphaeria variabile, Neocosmospora piperis and Neocucurbitaria cava.</title>
        <authorList>
            <person name="Hill R."/>
        </authorList>
    </citation>
    <scope>NUCLEOTIDE SEQUENCE</scope>
    <source>
        <strain evidence="3">IMI 355082</strain>
    </source>
</reference>
<evidence type="ECO:0000313" key="4">
    <source>
        <dbReference type="Proteomes" id="UP001140453"/>
    </source>
</evidence>
<feature type="signal peptide" evidence="2">
    <location>
        <begin position="1"/>
        <end position="18"/>
    </location>
</feature>
<feature type="chain" id="PRO_5040717745" evidence="2">
    <location>
        <begin position="19"/>
        <end position="238"/>
    </location>
</feature>
<organism evidence="3 4">
    <name type="scientific">Gnomoniopsis smithogilvyi</name>
    <dbReference type="NCBI Taxonomy" id="1191159"/>
    <lineage>
        <taxon>Eukaryota</taxon>
        <taxon>Fungi</taxon>
        <taxon>Dikarya</taxon>
        <taxon>Ascomycota</taxon>
        <taxon>Pezizomycotina</taxon>
        <taxon>Sordariomycetes</taxon>
        <taxon>Sordariomycetidae</taxon>
        <taxon>Diaporthales</taxon>
        <taxon>Gnomoniaceae</taxon>
        <taxon>Gnomoniopsis</taxon>
    </lineage>
</organism>
<dbReference type="PANTHER" id="PTHR38049">
    <property type="entry name" value="RICIN B LECTIN DOMAIN-CONTAINING PROTEIN"/>
    <property type="match status" value="1"/>
</dbReference>
<proteinExistence type="predicted"/>
<dbReference type="AlphaFoldDB" id="A0A9W8YNK5"/>
<name>A0A9W8YNK5_9PEZI</name>
<feature type="compositionally biased region" description="Low complexity" evidence="1">
    <location>
        <begin position="202"/>
        <end position="232"/>
    </location>
</feature>
<dbReference type="Proteomes" id="UP001140453">
    <property type="component" value="Unassembled WGS sequence"/>
</dbReference>
<keyword evidence="4" id="KW-1185">Reference proteome</keyword>
<accession>A0A9W8YNK5</accession>
<evidence type="ECO:0000313" key="3">
    <source>
        <dbReference type="EMBL" id="KAJ4388559.1"/>
    </source>
</evidence>
<evidence type="ECO:0000256" key="1">
    <source>
        <dbReference type="SAM" id="MobiDB-lite"/>
    </source>
</evidence>
<comment type="caution">
    <text evidence="3">The sequence shown here is derived from an EMBL/GenBank/DDBJ whole genome shotgun (WGS) entry which is preliminary data.</text>
</comment>